<evidence type="ECO:0000313" key="3">
    <source>
        <dbReference type="Proteomes" id="UP000298138"/>
    </source>
</evidence>
<name>A0A4S2N1W6_9PEZI</name>
<feature type="transmembrane region" description="Helical" evidence="1">
    <location>
        <begin position="29"/>
        <end position="62"/>
    </location>
</feature>
<protein>
    <submittedName>
        <fullName evidence="2">Uncharacterized protein</fullName>
    </submittedName>
</protein>
<organism evidence="2 3">
    <name type="scientific">Ascodesmis nigricans</name>
    <dbReference type="NCBI Taxonomy" id="341454"/>
    <lineage>
        <taxon>Eukaryota</taxon>
        <taxon>Fungi</taxon>
        <taxon>Dikarya</taxon>
        <taxon>Ascomycota</taxon>
        <taxon>Pezizomycotina</taxon>
        <taxon>Pezizomycetes</taxon>
        <taxon>Pezizales</taxon>
        <taxon>Ascodesmidaceae</taxon>
        <taxon>Ascodesmis</taxon>
    </lineage>
</organism>
<accession>A0A4S2N1W6</accession>
<dbReference type="InParanoid" id="A0A4S2N1W6"/>
<keyword evidence="3" id="KW-1185">Reference proteome</keyword>
<reference evidence="2 3" key="1">
    <citation type="submission" date="2019-04" db="EMBL/GenBank/DDBJ databases">
        <title>Comparative genomics and transcriptomics to analyze fruiting body development in filamentous ascomycetes.</title>
        <authorList>
            <consortium name="DOE Joint Genome Institute"/>
            <person name="Lutkenhaus R."/>
            <person name="Traeger S."/>
            <person name="Breuer J."/>
            <person name="Kuo A."/>
            <person name="Lipzen A."/>
            <person name="Pangilinan J."/>
            <person name="Dilworth D."/>
            <person name="Sandor L."/>
            <person name="Poggeler S."/>
            <person name="Barry K."/>
            <person name="Grigoriev I.V."/>
            <person name="Nowrousian M."/>
        </authorList>
    </citation>
    <scope>NUCLEOTIDE SEQUENCE [LARGE SCALE GENOMIC DNA]</scope>
    <source>
        <strain evidence="2 3">CBS 389.68</strain>
    </source>
</reference>
<gene>
    <name evidence="2" type="ORF">EX30DRAFT_147183</name>
</gene>
<dbReference type="Proteomes" id="UP000298138">
    <property type="component" value="Unassembled WGS sequence"/>
</dbReference>
<evidence type="ECO:0000313" key="2">
    <source>
        <dbReference type="EMBL" id="TGZ83047.1"/>
    </source>
</evidence>
<sequence length="120" mass="13756">MHTLGAKHTTQQGRFSKTRQHSARILQSLLPVVVWLVCFLAFFNARFIFLVSSDFALCWFFPTDISWKPWDSQLVPDVDGLLAVNFSFIDVSFPILIAEAALVPLLPKLPQMTRECFLER</sequence>
<proteinExistence type="predicted"/>
<keyword evidence="1" id="KW-0472">Membrane</keyword>
<evidence type="ECO:0000256" key="1">
    <source>
        <dbReference type="SAM" id="Phobius"/>
    </source>
</evidence>
<dbReference type="AlphaFoldDB" id="A0A4S2N1W6"/>
<feature type="transmembrane region" description="Helical" evidence="1">
    <location>
        <begin position="82"/>
        <end position="106"/>
    </location>
</feature>
<keyword evidence="1" id="KW-0812">Transmembrane</keyword>
<keyword evidence="1" id="KW-1133">Transmembrane helix</keyword>
<dbReference type="EMBL" id="ML220114">
    <property type="protein sequence ID" value="TGZ83047.1"/>
    <property type="molecule type" value="Genomic_DNA"/>
</dbReference>